<feature type="region of interest" description="Disordered" evidence="16">
    <location>
        <begin position="621"/>
        <end position="706"/>
    </location>
</feature>
<reference evidence="19" key="1">
    <citation type="journal article" date="2018" name="Genome Biol.">
        <title>SKESA: strategic k-mer extension for scrupulous assemblies.</title>
        <authorList>
            <person name="Souvorov A."/>
            <person name="Agarwala R."/>
            <person name="Lipman D.J."/>
        </authorList>
    </citation>
    <scope>NUCLEOTIDE SEQUENCE</scope>
    <source>
        <strain evidence="19">R404</strain>
    </source>
</reference>
<feature type="compositionally biased region" description="Acidic residues" evidence="16">
    <location>
        <begin position="729"/>
        <end position="741"/>
    </location>
</feature>
<dbReference type="Gene3D" id="1.10.10.10">
    <property type="entry name" value="Winged helix-like DNA-binding domain superfamily/Winged helix DNA-binding domain"/>
    <property type="match status" value="1"/>
</dbReference>
<dbReference type="Pfam" id="PF09397">
    <property type="entry name" value="FtsK_gamma"/>
    <property type="match status" value="1"/>
</dbReference>
<reference evidence="19" key="2">
    <citation type="submission" date="2020-11" db="EMBL/GenBank/DDBJ databases">
        <authorList>
            <consortium name="NCBI Pathogen Detection Project"/>
        </authorList>
    </citation>
    <scope>NUCLEOTIDE SEQUENCE</scope>
    <source>
        <strain evidence="19">R404</strain>
    </source>
</reference>
<keyword evidence="6" id="KW-0132">Cell division</keyword>
<feature type="compositionally biased region" description="Polar residues" evidence="16">
    <location>
        <begin position="377"/>
        <end position="388"/>
    </location>
</feature>
<dbReference type="GO" id="GO:0071236">
    <property type="term" value="P:cellular response to antibiotic"/>
    <property type="evidence" value="ECO:0007669"/>
    <property type="project" value="UniProtKB-ARBA"/>
</dbReference>
<evidence type="ECO:0000256" key="6">
    <source>
        <dbReference type="ARBA" id="ARBA00022618"/>
    </source>
</evidence>
<evidence type="ECO:0000256" key="1">
    <source>
        <dbReference type="ARBA" id="ARBA00004429"/>
    </source>
</evidence>
<feature type="compositionally biased region" description="Acidic residues" evidence="16">
    <location>
        <begin position="212"/>
        <end position="228"/>
    </location>
</feature>
<gene>
    <name evidence="19" type="primary">ftsK</name>
    <name evidence="19" type="ORF">I8Y21_001088</name>
</gene>
<dbReference type="SMART" id="SM00843">
    <property type="entry name" value="Ftsk_gamma"/>
    <property type="match status" value="1"/>
</dbReference>
<evidence type="ECO:0000256" key="9">
    <source>
        <dbReference type="ARBA" id="ARBA00022829"/>
    </source>
</evidence>
<dbReference type="InterPro" id="IPR025199">
    <property type="entry name" value="FtsK_4TM"/>
</dbReference>
<feature type="domain" description="FtsK" evidence="18">
    <location>
        <begin position="1024"/>
        <end position="1237"/>
    </location>
</feature>
<feature type="transmembrane region" description="Helical" evidence="17">
    <location>
        <begin position="75"/>
        <end position="98"/>
    </location>
</feature>
<dbReference type="SUPFAM" id="SSF52540">
    <property type="entry name" value="P-loop containing nucleoside triphosphate hydrolases"/>
    <property type="match status" value="1"/>
</dbReference>
<evidence type="ECO:0000313" key="20">
    <source>
        <dbReference type="Proteomes" id="UP000856143"/>
    </source>
</evidence>
<dbReference type="PANTHER" id="PTHR22683">
    <property type="entry name" value="SPORULATION PROTEIN RELATED"/>
    <property type="match status" value="1"/>
</dbReference>
<keyword evidence="13 17" id="KW-0472">Membrane</keyword>
<feature type="region of interest" description="Disordered" evidence="16">
    <location>
        <begin position="722"/>
        <end position="896"/>
    </location>
</feature>
<evidence type="ECO:0000256" key="16">
    <source>
        <dbReference type="SAM" id="MobiDB-lite"/>
    </source>
</evidence>
<dbReference type="GO" id="GO:0051301">
    <property type="term" value="P:cell division"/>
    <property type="evidence" value="ECO:0007669"/>
    <property type="project" value="UniProtKB-KW"/>
</dbReference>
<proteinExistence type="inferred from homology"/>
<feature type="transmembrane region" description="Helical" evidence="17">
    <location>
        <begin position="137"/>
        <end position="158"/>
    </location>
</feature>
<dbReference type="Pfam" id="PF17854">
    <property type="entry name" value="FtsK_alpha"/>
    <property type="match status" value="1"/>
</dbReference>
<feature type="compositionally biased region" description="Basic and acidic residues" evidence="16">
    <location>
        <begin position="682"/>
        <end position="697"/>
    </location>
</feature>
<evidence type="ECO:0000256" key="8">
    <source>
        <dbReference type="ARBA" id="ARBA00022741"/>
    </source>
</evidence>
<dbReference type="SUPFAM" id="SSF46785">
    <property type="entry name" value="Winged helix' DNA-binding domain"/>
    <property type="match status" value="1"/>
</dbReference>
<comment type="caution">
    <text evidence="19">The sequence shown here is derived from an EMBL/GenBank/DDBJ whole genome shotgun (WGS) entry which is preliminary data.</text>
</comment>
<evidence type="ECO:0000256" key="15">
    <source>
        <dbReference type="PROSITE-ProRule" id="PRU00289"/>
    </source>
</evidence>
<keyword evidence="9" id="KW-0159">Chromosome partition</keyword>
<dbReference type="GO" id="GO:0005886">
    <property type="term" value="C:plasma membrane"/>
    <property type="evidence" value="ECO:0007669"/>
    <property type="project" value="UniProtKB-SubCell"/>
</dbReference>
<dbReference type="FunFam" id="3.40.50.300:FF:000209">
    <property type="entry name" value="Cell division protein FtsK"/>
    <property type="match status" value="1"/>
</dbReference>
<dbReference type="InterPro" id="IPR036388">
    <property type="entry name" value="WH-like_DNA-bd_sf"/>
</dbReference>
<dbReference type="InterPro" id="IPR041027">
    <property type="entry name" value="FtsK_alpha"/>
</dbReference>
<dbReference type="InterPro" id="IPR018541">
    <property type="entry name" value="Ftsk_gamma"/>
</dbReference>
<dbReference type="InterPro" id="IPR050206">
    <property type="entry name" value="FtsK/SpoIIIE/SftA"/>
</dbReference>
<dbReference type="CDD" id="cd01127">
    <property type="entry name" value="TrwB_TraG_TraD_VirD4"/>
    <property type="match status" value="1"/>
</dbReference>
<dbReference type="InterPro" id="IPR036390">
    <property type="entry name" value="WH_DNA-bd_sf"/>
</dbReference>
<keyword evidence="14" id="KW-0131">Cell cycle</keyword>
<evidence type="ECO:0000256" key="2">
    <source>
        <dbReference type="ARBA" id="ARBA00006474"/>
    </source>
</evidence>
<feature type="compositionally biased region" description="Polar residues" evidence="16">
    <location>
        <begin position="407"/>
        <end position="423"/>
    </location>
</feature>
<dbReference type="InterPro" id="IPR002543">
    <property type="entry name" value="FtsK_dom"/>
</dbReference>
<keyword evidence="8 15" id="KW-0547">Nucleotide-binding</keyword>
<dbReference type="GO" id="GO:0005524">
    <property type="term" value="F:ATP binding"/>
    <property type="evidence" value="ECO:0007669"/>
    <property type="project" value="UniProtKB-UniRule"/>
</dbReference>
<dbReference type="InterPro" id="IPR027417">
    <property type="entry name" value="P-loop_NTPase"/>
</dbReference>
<dbReference type="PANTHER" id="PTHR22683:SF41">
    <property type="entry name" value="DNA TRANSLOCASE FTSK"/>
    <property type="match status" value="1"/>
</dbReference>
<evidence type="ECO:0000256" key="14">
    <source>
        <dbReference type="ARBA" id="ARBA00023306"/>
    </source>
</evidence>
<dbReference type="EMBL" id="DACSEO010000008">
    <property type="protein sequence ID" value="HAT1680482.1"/>
    <property type="molecule type" value="Genomic_DNA"/>
</dbReference>
<dbReference type="GO" id="GO:0007059">
    <property type="term" value="P:chromosome segregation"/>
    <property type="evidence" value="ECO:0007669"/>
    <property type="project" value="UniProtKB-KW"/>
</dbReference>
<comment type="similarity">
    <text evidence="2">Belongs to the FtsK/SpoIIIE/SftA family.</text>
</comment>
<dbReference type="FunFam" id="1.10.10.10:FF:000268">
    <property type="entry name" value="DNA translocase FtsK"/>
    <property type="match status" value="1"/>
</dbReference>
<feature type="compositionally biased region" description="Polar residues" evidence="16">
    <location>
        <begin position="503"/>
        <end position="519"/>
    </location>
</feature>
<evidence type="ECO:0000256" key="13">
    <source>
        <dbReference type="ARBA" id="ARBA00023136"/>
    </source>
</evidence>
<dbReference type="Pfam" id="PF01580">
    <property type="entry name" value="FtsK_SpoIIIE"/>
    <property type="match status" value="1"/>
</dbReference>
<keyword evidence="4" id="KW-1003">Cell membrane</keyword>
<feature type="region of interest" description="Disordered" evidence="16">
    <location>
        <begin position="354"/>
        <end position="555"/>
    </location>
</feature>
<dbReference type="Pfam" id="PF13491">
    <property type="entry name" value="FtsK_4TM"/>
    <property type="match status" value="1"/>
</dbReference>
<dbReference type="PROSITE" id="PS50901">
    <property type="entry name" value="FTSK"/>
    <property type="match status" value="1"/>
</dbReference>
<protein>
    <recommendedName>
        <fullName evidence="3">DNA translocase FtsK</fullName>
    </recommendedName>
</protein>
<dbReference type="Gene3D" id="3.30.980.40">
    <property type="match status" value="1"/>
</dbReference>
<accession>A0AAN5L5C4</accession>
<dbReference type="NCBIfam" id="NF007615">
    <property type="entry name" value="PRK10263.1"/>
    <property type="match status" value="1"/>
</dbReference>
<evidence type="ECO:0000256" key="4">
    <source>
        <dbReference type="ARBA" id="ARBA00022475"/>
    </source>
</evidence>
<feature type="transmembrane region" description="Helical" evidence="17">
    <location>
        <begin position="22"/>
        <end position="44"/>
    </location>
</feature>
<evidence type="ECO:0000256" key="11">
    <source>
        <dbReference type="ARBA" id="ARBA00022989"/>
    </source>
</evidence>
<feature type="compositionally biased region" description="Low complexity" evidence="16">
    <location>
        <begin position="795"/>
        <end position="859"/>
    </location>
</feature>
<keyword evidence="11 17" id="KW-1133">Transmembrane helix</keyword>
<feature type="compositionally biased region" description="Low complexity" evidence="16">
    <location>
        <begin position="886"/>
        <end position="896"/>
    </location>
</feature>
<feature type="binding site" evidence="15">
    <location>
        <begin position="1041"/>
        <end position="1048"/>
    </location>
    <ligand>
        <name>ATP</name>
        <dbReference type="ChEBI" id="CHEBI:30616"/>
    </ligand>
</feature>
<evidence type="ECO:0000256" key="12">
    <source>
        <dbReference type="ARBA" id="ARBA00023125"/>
    </source>
</evidence>
<feature type="compositionally biased region" description="Low complexity" evidence="16">
    <location>
        <begin position="742"/>
        <end position="751"/>
    </location>
</feature>
<keyword evidence="10 15" id="KW-0067">ATP-binding</keyword>
<evidence type="ECO:0000313" key="19">
    <source>
        <dbReference type="EMBL" id="HAT1680482.1"/>
    </source>
</evidence>
<organism evidence="19 20">
    <name type="scientific">Klebsiella oxytoca</name>
    <dbReference type="NCBI Taxonomy" id="571"/>
    <lineage>
        <taxon>Bacteria</taxon>
        <taxon>Pseudomonadati</taxon>
        <taxon>Pseudomonadota</taxon>
        <taxon>Gammaproteobacteria</taxon>
        <taxon>Enterobacterales</taxon>
        <taxon>Enterobacteriaceae</taxon>
        <taxon>Klebsiella/Raoultella group</taxon>
        <taxon>Klebsiella</taxon>
    </lineage>
</organism>
<feature type="compositionally biased region" description="Low complexity" evidence="16">
    <location>
        <begin position="621"/>
        <end position="643"/>
    </location>
</feature>
<keyword evidence="7 17" id="KW-0812">Transmembrane</keyword>
<dbReference type="FunFam" id="3.30.980.40:FF:000001">
    <property type="entry name" value="DNA translocase FtsK"/>
    <property type="match status" value="1"/>
</dbReference>
<evidence type="ECO:0000256" key="7">
    <source>
        <dbReference type="ARBA" id="ARBA00022692"/>
    </source>
</evidence>
<evidence type="ECO:0000256" key="17">
    <source>
        <dbReference type="SAM" id="Phobius"/>
    </source>
</evidence>
<evidence type="ECO:0000256" key="10">
    <source>
        <dbReference type="ARBA" id="ARBA00022840"/>
    </source>
</evidence>
<dbReference type="Proteomes" id="UP000856143">
    <property type="component" value="Unassembled WGS sequence"/>
</dbReference>
<evidence type="ECO:0000256" key="3">
    <source>
        <dbReference type="ARBA" id="ARBA00020887"/>
    </source>
</evidence>
<feature type="region of interest" description="Disordered" evidence="16">
    <location>
        <begin position="212"/>
        <end position="235"/>
    </location>
</feature>
<name>A0AAN5L5C4_KLEOX</name>
<dbReference type="Gene3D" id="3.40.50.300">
    <property type="entry name" value="P-loop containing nucleotide triphosphate hydrolases"/>
    <property type="match status" value="1"/>
</dbReference>
<feature type="transmembrane region" description="Helical" evidence="17">
    <location>
        <begin position="110"/>
        <end position="131"/>
    </location>
</feature>
<feature type="transmembrane region" description="Helical" evidence="17">
    <location>
        <begin position="165"/>
        <end position="184"/>
    </location>
</feature>
<dbReference type="GO" id="GO:0003677">
    <property type="term" value="F:DNA binding"/>
    <property type="evidence" value="ECO:0007669"/>
    <property type="project" value="UniProtKB-KW"/>
</dbReference>
<evidence type="ECO:0000256" key="5">
    <source>
        <dbReference type="ARBA" id="ARBA00022519"/>
    </source>
</evidence>
<feature type="region of interest" description="Disordered" evidence="16">
    <location>
        <begin position="1292"/>
        <end position="1313"/>
    </location>
</feature>
<comment type="subcellular location">
    <subcellularLocation>
        <location evidence="1">Cell inner membrane</location>
        <topology evidence="1">Multi-pass membrane protein</topology>
    </subcellularLocation>
</comment>
<keyword evidence="12" id="KW-0238">DNA-binding</keyword>
<keyword evidence="5" id="KW-0997">Cell inner membrane</keyword>
<sequence>MSQEYTEDKEVKFTKLSSGRRLLEALLILCSLFAIWLMAALLSFNPSDPSWSQTAWHEPIHNIGGTPGAWLADTLFFIFGVMAYTIPVIIIGGCWFAWRHQENDEYIDYFAVSLRLIGALALILTSCGLAAINADDIWYFASGGVIGSLLSTTLQPLLHSSGGTIALLCIWAAGLTLFTGWSWVSIAEKIGGVILSVLTFASNRTRRDDTWVDEGEYEDDEEEYDDDEPARPQGSRRARILRSALARRQRLAEKFANPMGRKTDAALFSGKRMDDAEDEIQYSASGAPVAADDVLFSGSSAARPANADDVLFSGVSAARPGDFDPYDPLLNGHSIADPVAVAAQDTAAPQAWAEPLPGYDAQPVYQPEPVTPPQHAYQPQPSPMQQPAYQPEPIAQPQHVYQPEQAPVQQPAYQPEPFSQPQHAYQPEQAPVQQPAYQAEPAWQPQHAYQPEQAPVQQPAYQPEPAWQPQHAYQPEQAPVQQPAYHPEPIAQPQHAYQPEQAPVQQPAYQPEPFSQPQHAYQPEQAPVHQPDPYAAPVEPEPPQEEVKPQRPPMYYFEEVEEKRAREREQLAAWYQPIPEPVSPVATKPITPPSSPAGDVAAVSALAAGVHQATGAAAASAAAASTASAASGAAPLFSPASGGPRAQVKEGIGPKLPRPNRVRVPTRRELASYGIKLPSQRLAEERARQAEHQHYDDSLSDEEVAELEQGELARQFAAAQNQRYGDSYAAEDETADDDSAAEAELARQFAASQQQRYASEQPPGSHPFSAADYEFSPMKTLVDDAPSEPVFTPLPEVQQPAPQYQQPVQHSQPVPQPMPHQHAPQQPQNVQHQAYQSAQHQPAQHPQMQQHASQGHAPQQPAPQPQESLIHPLLMRNGDSRPLQKPTTLLPSLDLLTPPPAEVEPIDTFALEQMARLVEARLADFRIKADVVNYSPGPVITRFELNLAPGVKAARISNLSRDLARSLSTAAVRVVEVIPGKPYVGLELPNKKRQTVYLREVLDNAKFRDNPSPLTVVLGKDIAGEPVTADLAKMPHLLVAGTTGSGKSVGVNAMILSMLYKAQPEDVKFIMIDPKMLELSVYEGIPHLLTEVVTDMKDAANALRWSVNEMERRYKLMSALGVRNLAGYNEKIAEAARMGRPIPDPYWKPGDSMDATHPVLKKEPYIVVLVDEFADLMMTVGKKVEELIARLAQKARAAGIHLVLATQRPSVDVITGLIKANIPTRIAFTVSSKIDSRTILDQGGAESLLGMGDMLYSAPNSTIPVRVHGAFVRDEEVHAVVQDWKARGRPQYVDGITSDSESEGGGGGYDGGEELDPLFDQAVNFVTEKRKASISGVQRQFRIGYNRAARIIEQMEAQGIVSEQGHNGNREVLAPPPFE</sequence>
<evidence type="ECO:0000259" key="18">
    <source>
        <dbReference type="PROSITE" id="PS50901"/>
    </source>
</evidence>